<dbReference type="OrthoDB" id="9815233at2"/>
<dbReference type="InterPro" id="IPR015421">
    <property type="entry name" value="PyrdxlP-dep_Trfase_major"/>
</dbReference>
<feature type="domain" description="Orn/Lys/Arg decarboxylase C-terminal" evidence="7">
    <location>
        <begin position="402"/>
        <end position="457"/>
    </location>
</feature>
<comment type="cofactor">
    <cofactor evidence="1">
        <name>pyridoxal 5'-phosphate</name>
        <dbReference type="ChEBI" id="CHEBI:597326"/>
    </cofactor>
</comment>
<dbReference type="Proteomes" id="UP000019681">
    <property type="component" value="Unassembled WGS sequence"/>
</dbReference>
<dbReference type="STRING" id="1403537.Q428_00030"/>
<evidence type="ECO:0000256" key="3">
    <source>
        <dbReference type="ARBA" id="ARBA00022793"/>
    </source>
</evidence>
<keyword evidence="3" id="KW-0210">Decarboxylase</keyword>
<dbReference type="SUPFAM" id="SSF55904">
    <property type="entry name" value="Ornithine decarboxylase C-terminal domain"/>
    <property type="match status" value="1"/>
</dbReference>
<comment type="caution">
    <text evidence="8">The sequence shown here is derived from an EMBL/GenBank/DDBJ whole genome shotgun (WGS) entry which is preliminary data.</text>
</comment>
<keyword evidence="9" id="KW-1185">Reference proteome</keyword>
<dbReference type="GO" id="GO:0016831">
    <property type="term" value="F:carboxy-lyase activity"/>
    <property type="evidence" value="ECO:0007669"/>
    <property type="project" value="UniProtKB-KW"/>
</dbReference>
<feature type="domain" description="Orn/Lys/Arg decarboxylases family 1 pyridoxal-P attachment site" evidence="6">
    <location>
        <begin position="5"/>
        <end position="311"/>
    </location>
</feature>
<dbReference type="InterPro" id="IPR015424">
    <property type="entry name" value="PyrdxlP-dep_Trfase"/>
</dbReference>
<dbReference type="AlphaFoldDB" id="A0A017RZB5"/>
<reference evidence="8 9" key="1">
    <citation type="journal article" date="2014" name="Genome Announc.">
        <title>Draft Genome Sequence of Fervidicella metallireducens Strain AeBT, an Iron-Reducing Thermoanaerobe from the Great Artesian Basin.</title>
        <authorList>
            <person name="Patel B.K."/>
        </authorList>
    </citation>
    <scope>NUCLEOTIDE SEQUENCE [LARGE SCALE GENOMIC DNA]</scope>
    <source>
        <strain evidence="8 9">AeB</strain>
    </source>
</reference>
<accession>A0A017RZB5</accession>
<evidence type="ECO:0000313" key="9">
    <source>
        <dbReference type="Proteomes" id="UP000019681"/>
    </source>
</evidence>
<dbReference type="InterPro" id="IPR008286">
    <property type="entry name" value="Prn/Lys/Arg_de-COase_C"/>
</dbReference>
<evidence type="ECO:0000256" key="1">
    <source>
        <dbReference type="ARBA" id="ARBA00001933"/>
    </source>
</evidence>
<keyword evidence="4" id="KW-0663">Pyridoxal phosphate</keyword>
<evidence type="ECO:0000259" key="7">
    <source>
        <dbReference type="Pfam" id="PF03711"/>
    </source>
</evidence>
<proteinExistence type="inferred from homology"/>
<evidence type="ECO:0000256" key="4">
    <source>
        <dbReference type="ARBA" id="ARBA00022898"/>
    </source>
</evidence>
<dbReference type="InterPro" id="IPR052357">
    <property type="entry name" value="Orn_Lys_Arg_decarboxylase-I"/>
</dbReference>
<gene>
    <name evidence="8" type="ORF">Q428_00030</name>
</gene>
<dbReference type="Pfam" id="PF01276">
    <property type="entry name" value="OKR_DC_1"/>
    <property type="match status" value="1"/>
</dbReference>
<dbReference type="Gene3D" id="3.40.640.10">
    <property type="entry name" value="Type I PLP-dependent aspartate aminotransferase-like (Major domain)"/>
    <property type="match status" value="1"/>
</dbReference>
<evidence type="ECO:0000313" key="8">
    <source>
        <dbReference type="EMBL" id="EYE89744.1"/>
    </source>
</evidence>
<dbReference type="InterPro" id="IPR000310">
    <property type="entry name" value="Orn/Lys/Arg_deCO2ase_major_dom"/>
</dbReference>
<evidence type="ECO:0000256" key="5">
    <source>
        <dbReference type="ARBA" id="ARBA00023239"/>
    </source>
</evidence>
<dbReference type="SUPFAM" id="SSF53383">
    <property type="entry name" value="PLP-dependent transferases"/>
    <property type="match status" value="1"/>
</dbReference>
<organism evidence="8 9">
    <name type="scientific">Fervidicella metallireducens AeB</name>
    <dbReference type="NCBI Taxonomy" id="1403537"/>
    <lineage>
        <taxon>Bacteria</taxon>
        <taxon>Bacillati</taxon>
        <taxon>Bacillota</taxon>
        <taxon>Clostridia</taxon>
        <taxon>Eubacteriales</taxon>
        <taxon>Clostridiaceae</taxon>
        <taxon>Fervidicella</taxon>
    </lineage>
</organism>
<name>A0A017RZB5_9CLOT</name>
<dbReference type="PANTHER" id="PTHR43277:SF4">
    <property type="entry name" value="ARGININE DECARBOXYLASE"/>
    <property type="match status" value="1"/>
</dbReference>
<dbReference type="Pfam" id="PF03711">
    <property type="entry name" value="OKR_DC_1_C"/>
    <property type="match status" value="1"/>
</dbReference>
<protein>
    <submittedName>
        <fullName evidence="8">Decarboxylase</fullName>
    </submittedName>
</protein>
<dbReference type="InterPro" id="IPR036633">
    <property type="entry name" value="Prn/Lys/Arg_de-COase_C_sf"/>
</dbReference>
<evidence type="ECO:0000259" key="6">
    <source>
        <dbReference type="Pfam" id="PF01276"/>
    </source>
</evidence>
<dbReference type="EMBL" id="AZQP01000001">
    <property type="protein sequence ID" value="EYE89744.1"/>
    <property type="molecule type" value="Genomic_DNA"/>
</dbReference>
<sequence length="476" mass="53428">MNKMPIVEGLIDYINEDIIPFHMPGHKNNKRQFNELNVIRDNLYKMDNTEVPGLDNLHLPEEMILHSQKLAAQAYKAAKSYFLINGSTCGIYSMITGTTKPGDKIIVQRNCHRSVFMACFLGGLNCVYVNPRILDEFNIAVSVETSDLIKIMDENPDAKAIVITNPTFYGTCCNLEEIVKEAHRRKILVLVDEAHGAHFPFNDNLPKSAMECGADVSVVSMHKTTPALTQTALLNVSKGVDTEGIEFMLKLYQSTSPSYILLASIDTARYIMQEKGRILTDELLVNINEFRDKMSSIEEYRLLGKEHIGVKGVSDVDITKIVISSNFGGKNLDNLLRQKYGIQVEMSDVNNITLICSVGDNKESFDLLYNALIDVIKNKEKVNKSIHFKKSIPGYKIAINMREAYYTKKRRIRLCEASGMISGELVAPYPPGIPVLLPGEYITDEIINYIEFVKENNIPLNGINDGTAEYINVLDV</sequence>
<dbReference type="Gene3D" id="3.90.100.10">
    <property type="entry name" value="Orn/Lys/Arg decarboxylase, C-terminal domain"/>
    <property type="match status" value="1"/>
</dbReference>
<comment type="similarity">
    <text evidence="2">Belongs to the Orn/Lys/Arg decarboxylase class-I family.</text>
</comment>
<keyword evidence="5" id="KW-0456">Lyase</keyword>
<dbReference type="PANTHER" id="PTHR43277">
    <property type="entry name" value="ARGININE DECARBOXYLASE"/>
    <property type="match status" value="1"/>
</dbReference>
<evidence type="ECO:0000256" key="2">
    <source>
        <dbReference type="ARBA" id="ARBA00010671"/>
    </source>
</evidence>